<dbReference type="InterPro" id="IPR051500">
    <property type="entry name" value="cTAGE_MIA/OTOR"/>
</dbReference>
<feature type="domain" description="Nuclear pore complex interacting protein N-terminal" evidence="3">
    <location>
        <begin position="36"/>
        <end position="81"/>
    </location>
</feature>
<dbReference type="GeneTree" id="ENSGT00950000182767"/>
<organism evidence="4 5">
    <name type="scientific">Sphenodon punctatus</name>
    <name type="common">Tuatara</name>
    <name type="synonym">Hatteria punctata</name>
    <dbReference type="NCBI Taxonomy" id="8508"/>
    <lineage>
        <taxon>Eukaryota</taxon>
        <taxon>Metazoa</taxon>
        <taxon>Chordata</taxon>
        <taxon>Craniata</taxon>
        <taxon>Vertebrata</taxon>
        <taxon>Euteleostomi</taxon>
        <taxon>Lepidosauria</taxon>
        <taxon>Sphenodontia</taxon>
        <taxon>Sphenodontidae</taxon>
        <taxon>Sphenodon</taxon>
    </lineage>
</organism>
<dbReference type="Pfam" id="PF06409">
    <property type="entry name" value="NPIP"/>
    <property type="match status" value="1"/>
</dbReference>
<keyword evidence="2" id="KW-1133">Transmembrane helix</keyword>
<proteinExistence type="predicted"/>
<dbReference type="GO" id="GO:0005789">
    <property type="term" value="C:endoplasmic reticulum membrane"/>
    <property type="evidence" value="ECO:0007669"/>
    <property type="project" value="TreeGrafter"/>
</dbReference>
<protein>
    <recommendedName>
        <fullName evidence="3">Nuclear pore complex interacting protein N-terminal domain-containing protein</fullName>
    </recommendedName>
</protein>
<keyword evidence="1" id="KW-0175">Coiled coil</keyword>
<dbReference type="PANTHER" id="PTHR23158:SF54">
    <property type="entry name" value="TRANSPORT AND GOLGI ORGANIZATION PROTEIN 1 HOMOLOG"/>
    <property type="match status" value="1"/>
</dbReference>
<dbReference type="Ensembl" id="ENSSPUT00000009254.1">
    <property type="protein sequence ID" value="ENSSPUP00000008676.1"/>
    <property type="gene ID" value="ENSSPUG00000006748.1"/>
</dbReference>
<evidence type="ECO:0000256" key="1">
    <source>
        <dbReference type="ARBA" id="ARBA00023054"/>
    </source>
</evidence>
<keyword evidence="2" id="KW-0812">Transmembrane</keyword>
<evidence type="ECO:0000313" key="4">
    <source>
        <dbReference type="Ensembl" id="ENSSPUP00000008676.1"/>
    </source>
</evidence>
<dbReference type="InterPro" id="IPR054697">
    <property type="entry name" value="NPIP_N"/>
</dbReference>
<evidence type="ECO:0000313" key="5">
    <source>
        <dbReference type="Proteomes" id="UP000694392"/>
    </source>
</evidence>
<evidence type="ECO:0000259" key="3">
    <source>
        <dbReference type="Pfam" id="PF06409"/>
    </source>
</evidence>
<dbReference type="Proteomes" id="UP000694392">
    <property type="component" value="Unplaced"/>
</dbReference>
<accession>A0A8D0GLJ4</accession>
<keyword evidence="5" id="KW-1185">Reference proteome</keyword>
<dbReference type="GO" id="GO:0035459">
    <property type="term" value="P:vesicle cargo loading"/>
    <property type="evidence" value="ECO:0007669"/>
    <property type="project" value="TreeGrafter"/>
</dbReference>
<evidence type="ECO:0000256" key="2">
    <source>
        <dbReference type="SAM" id="Phobius"/>
    </source>
</evidence>
<name>A0A8D0GLJ4_SPHPU</name>
<reference evidence="4" key="1">
    <citation type="submission" date="2025-08" db="UniProtKB">
        <authorList>
            <consortium name="Ensembl"/>
        </authorList>
    </citation>
    <scope>IDENTIFICATION</scope>
</reference>
<dbReference type="GO" id="GO:0009306">
    <property type="term" value="P:protein secretion"/>
    <property type="evidence" value="ECO:0007669"/>
    <property type="project" value="TreeGrafter"/>
</dbReference>
<dbReference type="PANTHER" id="PTHR23158">
    <property type="entry name" value="MELANOMA INHIBITORY ACTIVITY-RELATED"/>
    <property type="match status" value="1"/>
</dbReference>
<feature type="transmembrane region" description="Helical" evidence="2">
    <location>
        <begin position="57"/>
        <end position="77"/>
    </location>
</feature>
<sequence>MEPGGGPGASAGPTALFLGPLSRGYAGLTGRLLQLISTLPEDIRPGPNFHGLPWEPIIITSLVGITTLAIFFWRTCLSVSIF</sequence>
<dbReference type="GO" id="GO:0006888">
    <property type="term" value="P:endoplasmic reticulum to Golgi vesicle-mediated transport"/>
    <property type="evidence" value="ECO:0007669"/>
    <property type="project" value="TreeGrafter"/>
</dbReference>
<dbReference type="GO" id="GO:0070971">
    <property type="term" value="C:endoplasmic reticulum exit site"/>
    <property type="evidence" value="ECO:0007669"/>
    <property type="project" value="TreeGrafter"/>
</dbReference>
<keyword evidence="2" id="KW-0472">Membrane</keyword>
<dbReference type="AlphaFoldDB" id="A0A8D0GLJ4"/>
<reference evidence="4" key="2">
    <citation type="submission" date="2025-09" db="UniProtKB">
        <authorList>
            <consortium name="Ensembl"/>
        </authorList>
    </citation>
    <scope>IDENTIFICATION</scope>
</reference>